<sequence>MARRIGPEIYQIQQCIDKPVMDAEFRDRDEPPTWYDPDRSIHVCNNAYLVKGERTLLYDTVSPGARDLLLSELEELVGEDGLDYVVPSHPEAPHAGNTNAILRAYPDAELLSSAYGRGEELYYLDRGRKVEVGDTVDLGGYVVEFVEAAFPDTAFHIWMKERESGALFTADWMGSLHVEGECLRFNDELDVPVTAERIIEMQARALRWLQYCDPEAVYRAIDALIEDHDPQILAPAHGVVIREDAVEHLELSKTVVEMITTGGRLAELK</sequence>
<dbReference type="EMBL" id="CP104003">
    <property type="protein sequence ID" value="UWM54420.1"/>
    <property type="molecule type" value="Genomic_DNA"/>
</dbReference>
<evidence type="ECO:0000313" key="3">
    <source>
        <dbReference type="Proteomes" id="UP001057580"/>
    </source>
</evidence>
<organism evidence="2 3">
    <name type="scientific">Salinirubellus salinus</name>
    <dbReference type="NCBI Taxonomy" id="1364945"/>
    <lineage>
        <taxon>Archaea</taxon>
        <taxon>Methanobacteriati</taxon>
        <taxon>Methanobacteriota</taxon>
        <taxon>Stenosarchaea group</taxon>
        <taxon>Halobacteria</taxon>
        <taxon>Halobacteriales</taxon>
        <taxon>Natronomonadaceae</taxon>
        <taxon>Salinirubellus</taxon>
    </lineage>
</organism>
<dbReference type="Pfam" id="PF00753">
    <property type="entry name" value="Lactamase_B"/>
    <property type="match status" value="1"/>
</dbReference>
<dbReference type="SMART" id="SM00849">
    <property type="entry name" value="Lactamase_B"/>
    <property type="match status" value="1"/>
</dbReference>
<accession>A0A9E7U4K3</accession>
<evidence type="ECO:0000313" key="2">
    <source>
        <dbReference type="EMBL" id="UWM54420.1"/>
    </source>
</evidence>
<dbReference type="Gene3D" id="3.60.15.10">
    <property type="entry name" value="Ribonuclease Z/Hydroxyacylglutathione hydrolase-like"/>
    <property type="match status" value="1"/>
</dbReference>
<feature type="domain" description="Metallo-beta-lactamase" evidence="1">
    <location>
        <begin position="44"/>
        <end position="237"/>
    </location>
</feature>
<dbReference type="Proteomes" id="UP001057580">
    <property type="component" value="Chromosome"/>
</dbReference>
<keyword evidence="3" id="KW-1185">Reference proteome</keyword>
<dbReference type="KEGG" id="ssai:N0B31_20160"/>
<gene>
    <name evidence="2" type="ORF">N0B31_20160</name>
</gene>
<protein>
    <submittedName>
        <fullName evidence="2">MBL fold metallo-hydrolase</fullName>
    </submittedName>
</protein>
<dbReference type="SUPFAM" id="SSF56281">
    <property type="entry name" value="Metallo-hydrolase/oxidoreductase"/>
    <property type="match status" value="1"/>
</dbReference>
<dbReference type="InterPro" id="IPR001279">
    <property type="entry name" value="Metallo-B-lactamas"/>
</dbReference>
<evidence type="ECO:0000259" key="1">
    <source>
        <dbReference type="SMART" id="SM00849"/>
    </source>
</evidence>
<dbReference type="PANTHER" id="PTHR43717:SF1">
    <property type="entry name" value="ANAEROBIC NITRIC OXIDE REDUCTASE FLAVORUBREDOXIN"/>
    <property type="match status" value="1"/>
</dbReference>
<reference evidence="2" key="1">
    <citation type="submission" date="2022-09" db="EMBL/GenBank/DDBJ databases">
        <title>Diverse halophilic archaea isolated from saline environments.</title>
        <authorList>
            <person name="Cui H.-L."/>
        </authorList>
    </citation>
    <scope>NUCLEOTIDE SEQUENCE</scope>
    <source>
        <strain evidence="2">ZS-35-S2</strain>
    </source>
</reference>
<proteinExistence type="predicted"/>
<name>A0A9E7U4K3_9EURY</name>
<dbReference type="RefSeq" id="WP_260593440.1">
    <property type="nucleotide sequence ID" value="NZ_CP104003.1"/>
</dbReference>
<dbReference type="PANTHER" id="PTHR43717">
    <property type="entry name" value="ANAEROBIC NITRIC OXIDE REDUCTASE FLAVORUBREDOXIN"/>
    <property type="match status" value="1"/>
</dbReference>
<dbReference type="AlphaFoldDB" id="A0A9E7U4K3"/>
<dbReference type="GeneID" id="74944788"/>
<dbReference type="InterPro" id="IPR036866">
    <property type="entry name" value="RibonucZ/Hydroxyglut_hydro"/>
</dbReference>